<protein>
    <submittedName>
        <fullName evidence="9">AI-2E family transporter</fullName>
    </submittedName>
</protein>
<comment type="similarity">
    <text evidence="2">Belongs to the autoinducer-2 exporter (AI-2E) (TC 2.A.86) family.</text>
</comment>
<dbReference type="InterPro" id="IPR002549">
    <property type="entry name" value="AI-2E-like"/>
</dbReference>
<keyword evidence="3" id="KW-0813">Transport</keyword>
<organism evidence="9 10">
    <name type="scientific">endosymbiont of Escarpia spicata</name>
    <dbReference type="NCBI Taxonomy" id="2200908"/>
    <lineage>
        <taxon>Bacteria</taxon>
        <taxon>Pseudomonadati</taxon>
        <taxon>Pseudomonadota</taxon>
        <taxon>Gammaproteobacteria</taxon>
        <taxon>sulfur-oxidizing symbionts</taxon>
    </lineage>
</organism>
<keyword evidence="6 8" id="KW-1133">Transmembrane helix</keyword>
<dbReference type="Pfam" id="PF01594">
    <property type="entry name" value="AI-2E_transport"/>
    <property type="match status" value="1"/>
</dbReference>
<evidence type="ECO:0000256" key="4">
    <source>
        <dbReference type="ARBA" id="ARBA00022475"/>
    </source>
</evidence>
<keyword evidence="10" id="KW-1185">Reference proteome</keyword>
<feature type="transmembrane region" description="Helical" evidence="8">
    <location>
        <begin position="152"/>
        <end position="176"/>
    </location>
</feature>
<proteinExistence type="inferred from homology"/>
<evidence type="ECO:0000256" key="8">
    <source>
        <dbReference type="SAM" id="Phobius"/>
    </source>
</evidence>
<keyword evidence="7 8" id="KW-0472">Membrane</keyword>
<feature type="transmembrane region" description="Helical" evidence="8">
    <location>
        <begin position="12"/>
        <end position="32"/>
    </location>
</feature>
<feature type="transmembrane region" description="Helical" evidence="8">
    <location>
        <begin position="70"/>
        <end position="91"/>
    </location>
</feature>
<evidence type="ECO:0000313" key="10">
    <source>
        <dbReference type="Proteomes" id="UP000254771"/>
    </source>
</evidence>
<dbReference type="PANTHER" id="PTHR21716:SF53">
    <property type="entry name" value="PERMEASE PERM-RELATED"/>
    <property type="match status" value="1"/>
</dbReference>
<dbReference type="AlphaFoldDB" id="A0A370DRA6"/>
<name>A0A370DRA6_9GAMM</name>
<feature type="transmembrane region" description="Helical" evidence="8">
    <location>
        <begin position="277"/>
        <end position="300"/>
    </location>
</feature>
<dbReference type="EMBL" id="QFXE01000005">
    <property type="protein sequence ID" value="RDH87606.1"/>
    <property type="molecule type" value="Genomic_DNA"/>
</dbReference>
<reference evidence="9 10" key="1">
    <citation type="journal article" date="2018" name="ISME J.">
        <title>Endosymbiont genomes yield clues of tubeworm success.</title>
        <authorList>
            <person name="Li Y."/>
            <person name="Liles M.R."/>
            <person name="Halanych K.M."/>
        </authorList>
    </citation>
    <scope>NUCLEOTIDE SEQUENCE [LARGE SCALE GENOMIC DNA]</scope>
    <source>
        <strain evidence="9">A1462</strain>
    </source>
</reference>
<dbReference type="GO" id="GO:0055085">
    <property type="term" value="P:transmembrane transport"/>
    <property type="evidence" value="ECO:0007669"/>
    <property type="project" value="TreeGrafter"/>
</dbReference>
<accession>A0A370DRA6</accession>
<dbReference type="PANTHER" id="PTHR21716">
    <property type="entry name" value="TRANSMEMBRANE PROTEIN"/>
    <property type="match status" value="1"/>
</dbReference>
<evidence type="ECO:0000256" key="7">
    <source>
        <dbReference type="ARBA" id="ARBA00023136"/>
    </source>
</evidence>
<comment type="caution">
    <text evidence="9">The sequence shown here is derived from an EMBL/GenBank/DDBJ whole genome shotgun (WGS) entry which is preliminary data.</text>
</comment>
<evidence type="ECO:0000256" key="6">
    <source>
        <dbReference type="ARBA" id="ARBA00022989"/>
    </source>
</evidence>
<keyword evidence="5 8" id="KW-0812">Transmembrane</keyword>
<dbReference type="Proteomes" id="UP000254771">
    <property type="component" value="Unassembled WGS sequence"/>
</dbReference>
<feature type="transmembrane region" description="Helical" evidence="8">
    <location>
        <begin position="239"/>
        <end position="265"/>
    </location>
</feature>
<sequence>MQVITDWFKRYFSDPQIVSLTIFLVIGFGVVLTMGDMLAPVLASVVMAYLLEGVVCLLERRRWPRLGAVLLVFSGFLLFVALVVLGLLPLLSRQVTELVQQLPTMISTGQQALMQLPERYPEIVSQVQIEELIGQIRSEIGGFGQRVLSWSVASVVGVITLLVYLILMPLLVFFFLKDKGVILEWIIQYLPKHRKFAGTVWKDVDRQIGNYVRGKFWEIIIIWATSYATFSLLGLNYALLLAVAVGLSVIIPYIGAAVVTFPVLFVAWFQWGWSPDFAWLAASYFVIQALDGNVLVPLLFSEVVDLHPVAIIVAILVFGGFWGFWGVFFAIPLATLVQAVLASWPRPAVIEGSG</sequence>
<evidence type="ECO:0000256" key="5">
    <source>
        <dbReference type="ARBA" id="ARBA00022692"/>
    </source>
</evidence>
<gene>
    <name evidence="9" type="ORF">DIZ78_03300</name>
</gene>
<evidence type="ECO:0000256" key="2">
    <source>
        <dbReference type="ARBA" id="ARBA00009773"/>
    </source>
</evidence>
<evidence type="ECO:0000313" key="9">
    <source>
        <dbReference type="EMBL" id="RDH87606.1"/>
    </source>
</evidence>
<comment type="subcellular location">
    <subcellularLocation>
        <location evidence="1">Cell membrane</location>
        <topology evidence="1">Multi-pass membrane protein</topology>
    </subcellularLocation>
</comment>
<evidence type="ECO:0000256" key="3">
    <source>
        <dbReference type="ARBA" id="ARBA00022448"/>
    </source>
</evidence>
<evidence type="ECO:0000256" key="1">
    <source>
        <dbReference type="ARBA" id="ARBA00004651"/>
    </source>
</evidence>
<feature type="transmembrane region" description="Helical" evidence="8">
    <location>
        <begin position="306"/>
        <end position="331"/>
    </location>
</feature>
<feature type="transmembrane region" description="Helical" evidence="8">
    <location>
        <begin position="216"/>
        <end position="233"/>
    </location>
</feature>
<keyword evidence="4" id="KW-1003">Cell membrane</keyword>
<dbReference type="GO" id="GO:0005886">
    <property type="term" value="C:plasma membrane"/>
    <property type="evidence" value="ECO:0007669"/>
    <property type="project" value="UniProtKB-SubCell"/>
</dbReference>